<dbReference type="Pfam" id="PF13630">
    <property type="entry name" value="SdpI"/>
    <property type="match status" value="1"/>
</dbReference>
<dbReference type="InterPro" id="IPR026272">
    <property type="entry name" value="SdpI"/>
</dbReference>
<evidence type="ECO:0000259" key="2">
    <source>
        <dbReference type="Pfam" id="PF07853"/>
    </source>
</evidence>
<name>I0BAK3_9BACL</name>
<sequence>MKHYLPSLTLFILAVALSFYAYPYMPDQMAVHFRFDGTPDGFMAKFWALATAPLFMLLLMAAALLVPVNPSDARTLSARTLVRETSIGLLFGAHIAIILYAVGYEFDMAKYVTILMGIVFLILGNYMPRFQPSRYIGIRTPWTLASEENWRRTHRTAGKIWFIGGLLMLACLLLPEGTTAFGFLFVLIAVMGLTLAVTFYHSRGRA</sequence>
<feature type="transmembrane region" description="Helical" evidence="1">
    <location>
        <begin position="156"/>
        <end position="175"/>
    </location>
</feature>
<dbReference type="PANTHER" id="PTHR37810">
    <property type="entry name" value="IMMUNITY PROTEIN SDPI"/>
    <property type="match status" value="1"/>
</dbReference>
<proteinExistence type="predicted"/>
<accession>I0BAK3</accession>
<dbReference type="GO" id="GO:0009636">
    <property type="term" value="P:response to toxic substance"/>
    <property type="evidence" value="ECO:0007669"/>
    <property type="project" value="TreeGrafter"/>
</dbReference>
<dbReference type="HOGENOM" id="CLU_093038_0_0_9"/>
<dbReference type="RefSeq" id="WP_014649117.1">
    <property type="nucleotide sequence ID" value="NC_017672.3"/>
</dbReference>
<dbReference type="OrthoDB" id="9808690at2"/>
<dbReference type="PIRSF" id="PIRSF038959">
    <property type="entry name" value="SdpI"/>
    <property type="match status" value="1"/>
</dbReference>
<keyword evidence="1" id="KW-0812">Transmembrane</keyword>
<evidence type="ECO:0000313" key="3">
    <source>
        <dbReference type="EMBL" id="AFH59400.1"/>
    </source>
</evidence>
<reference evidence="3 4" key="1">
    <citation type="submission" date="2013-06" db="EMBL/GenBank/DDBJ databases">
        <title>Complete genome sequence of Paenibacillus mucilaginosus K02.</title>
        <authorList>
            <person name="Xiao B."/>
            <person name="Sun L."/>
            <person name="Xiao L."/>
            <person name="Lian B."/>
        </authorList>
    </citation>
    <scope>NUCLEOTIDE SEQUENCE [LARGE SCALE GENOMIC DNA]</scope>
    <source>
        <strain evidence="3 4">K02</strain>
    </source>
</reference>
<feature type="transmembrane region" description="Helical" evidence="1">
    <location>
        <begin position="80"/>
        <end position="102"/>
    </location>
</feature>
<feature type="transmembrane region" description="Helical" evidence="1">
    <location>
        <begin position="47"/>
        <end position="68"/>
    </location>
</feature>
<dbReference type="InterPro" id="IPR025962">
    <property type="entry name" value="SdpI/YhfL"/>
</dbReference>
<keyword evidence="1" id="KW-0472">Membrane</keyword>
<dbReference type="KEGG" id="pmw:B2K_01435"/>
<protein>
    <recommendedName>
        <fullName evidence="2">DUF1648 domain-containing protein</fullName>
    </recommendedName>
</protein>
<dbReference type="PATRIC" id="fig|997761.3.peg.289"/>
<feature type="transmembrane region" description="Helical" evidence="1">
    <location>
        <begin position="181"/>
        <end position="200"/>
    </location>
</feature>
<dbReference type="EMBL" id="CP003422">
    <property type="protein sequence ID" value="AFH59400.1"/>
    <property type="molecule type" value="Genomic_DNA"/>
</dbReference>
<feature type="transmembrane region" description="Helical" evidence="1">
    <location>
        <begin position="108"/>
        <end position="126"/>
    </location>
</feature>
<organism evidence="3 4">
    <name type="scientific">Paenibacillus mucilaginosus K02</name>
    <dbReference type="NCBI Taxonomy" id="997761"/>
    <lineage>
        <taxon>Bacteria</taxon>
        <taxon>Bacillati</taxon>
        <taxon>Bacillota</taxon>
        <taxon>Bacilli</taxon>
        <taxon>Bacillales</taxon>
        <taxon>Paenibacillaceae</taxon>
        <taxon>Paenibacillus</taxon>
    </lineage>
</organism>
<evidence type="ECO:0000313" key="4">
    <source>
        <dbReference type="Proteomes" id="UP000007392"/>
    </source>
</evidence>
<dbReference type="PANTHER" id="PTHR37810:SF5">
    <property type="entry name" value="IMMUNITY PROTEIN SDPI"/>
    <property type="match status" value="1"/>
</dbReference>
<feature type="domain" description="DUF1648" evidence="2">
    <location>
        <begin position="10"/>
        <end position="57"/>
    </location>
</feature>
<dbReference type="Pfam" id="PF07853">
    <property type="entry name" value="DUF1648"/>
    <property type="match status" value="1"/>
</dbReference>
<keyword evidence="1" id="KW-1133">Transmembrane helix</keyword>
<dbReference type="AlphaFoldDB" id="I0BAK3"/>
<evidence type="ECO:0000256" key="1">
    <source>
        <dbReference type="SAM" id="Phobius"/>
    </source>
</evidence>
<dbReference type="InterPro" id="IPR012867">
    <property type="entry name" value="DUF1648"/>
</dbReference>
<dbReference type="Proteomes" id="UP000007392">
    <property type="component" value="Chromosome"/>
</dbReference>
<gene>
    <name evidence="3" type="ORF">B2K_01435</name>
</gene>